<reference evidence="3" key="1">
    <citation type="journal article" date="2019" name="Plant J.">
        <title>Chlorella vulgaris genome assembly and annotation reveals the molecular basis for metabolic acclimation to high light conditions.</title>
        <authorList>
            <person name="Cecchin M."/>
            <person name="Marcolungo L."/>
            <person name="Rossato M."/>
            <person name="Girolomoni L."/>
            <person name="Cosentino E."/>
            <person name="Cuine S."/>
            <person name="Li-Beisson Y."/>
            <person name="Delledonne M."/>
            <person name="Ballottari M."/>
        </authorList>
    </citation>
    <scope>NUCLEOTIDE SEQUENCE</scope>
    <source>
        <strain evidence="3">211/11P</strain>
    </source>
</reference>
<accession>A0A9D4TT37</accession>
<dbReference type="PANTHER" id="PTHR33747">
    <property type="entry name" value="UPF0225 PROTEIN SCO1677"/>
    <property type="match status" value="1"/>
</dbReference>
<dbReference type="Proteomes" id="UP001055712">
    <property type="component" value="Unassembled WGS sequence"/>
</dbReference>
<organism evidence="3 4">
    <name type="scientific">Chlorella vulgaris</name>
    <name type="common">Green alga</name>
    <dbReference type="NCBI Taxonomy" id="3077"/>
    <lineage>
        <taxon>Eukaryota</taxon>
        <taxon>Viridiplantae</taxon>
        <taxon>Chlorophyta</taxon>
        <taxon>core chlorophytes</taxon>
        <taxon>Trebouxiophyceae</taxon>
        <taxon>Chlorellales</taxon>
        <taxon>Chlorellaceae</taxon>
        <taxon>Chlorella clade</taxon>
        <taxon>Chlorella</taxon>
    </lineage>
</organism>
<protein>
    <recommendedName>
        <fullName evidence="2">YchJ-like middle NTF2-like domain-containing protein</fullName>
    </recommendedName>
</protein>
<gene>
    <name evidence="3" type="ORF">D9Q98_003453</name>
</gene>
<evidence type="ECO:0000313" key="4">
    <source>
        <dbReference type="Proteomes" id="UP001055712"/>
    </source>
</evidence>
<dbReference type="PANTHER" id="PTHR33747:SF1">
    <property type="entry name" value="ADENYLATE CYCLASE-ASSOCIATED CAP C-TERMINAL DOMAIN-CONTAINING PROTEIN"/>
    <property type="match status" value="1"/>
</dbReference>
<feature type="domain" description="YchJ-like middle NTF2-like" evidence="2">
    <location>
        <begin position="103"/>
        <end position="181"/>
    </location>
</feature>
<dbReference type="OrthoDB" id="539593at2759"/>
<evidence type="ECO:0000256" key="1">
    <source>
        <dbReference type="SAM" id="MobiDB-lite"/>
    </source>
</evidence>
<proteinExistence type="predicted"/>
<dbReference type="InterPro" id="IPR032710">
    <property type="entry name" value="NTF2-like_dom_sf"/>
</dbReference>
<dbReference type="Gene3D" id="3.10.450.50">
    <property type="match status" value="1"/>
</dbReference>
<name>A0A9D4TT37_CHLVU</name>
<keyword evidence="4" id="KW-1185">Reference proteome</keyword>
<dbReference type="SUPFAM" id="SSF54427">
    <property type="entry name" value="NTF2-like"/>
    <property type="match status" value="1"/>
</dbReference>
<dbReference type="InterPro" id="IPR048469">
    <property type="entry name" value="YchJ-like_M"/>
</dbReference>
<dbReference type="EMBL" id="SIDB01000004">
    <property type="protein sequence ID" value="KAI3433644.1"/>
    <property type="molecule type" value="Genomic_DNA"/>
</dbReference>
<dbReference type="AlphaFoldDB" id="A0A9D4TT37"/>
<dbReference type="Pfam" id="PF17775">
    <property type="entry name" value="YchJ_M-like"/>
    <property type="match status" value="1"/>
</dbReference>
<sequence>MQLSAQTTAPSSAVTAHDARRQPSFVASRPAAPSTACLQPTCSRRNAASAAAARARRLVVQAGGGFGKPIERKLSKQKACPCGSGAAYVDCCQPYHDGTLPGTPEELMRSRYSAYVKGRWQYVCDTTHPLNPLLTDEAAQAGKPTLKDDVLATIDKLAFEKLKVLSTEAGEDESEGYVTFQEGAGEAWAPLAMPGCRAWFKTRDQLGQRAQGFHTQTFVERSRFLKEAGKWLYVDGEQDWEAKK</sequence>
<comment type="caution">
    <text evidence="3">The sequence shown here is derived from an EMBL/GenBank/DDBJ whole genome shotgun (WGS) entry which is preliminary data.</text>
</comment>
<evidence type="ECO:0000313" key="3">
    <source>
        <dbReference type="EMBL" id="KAI3433644.1"/>
    </source>
</evidence>
<feature type="region of interest" description="Disordered" evidence="1">
    <location>
        <begin position="1"/>
        <end position="30"/>
    </location>
</feature>
<evidence type="ECO:0000259" key="2">
    <source>
        <dbReference type="Pfam" id="PF17775"/>
    </source>
</evidence>
<reference evidence="3" key="2">
    <citation type="submission" date="2020-11" db="EMBL/GenBank/DDBJ databases">
        <authorList>
            <person name="Cecchin M."/>
            <person name="Marcolungo L."/>
            <person name="Rossato M."/>
            <person name="Girolomoni L."/>
            <person name="Cosentino E."/>
            <person name="Cuine S."/>
            <person name="Li-Beisson Y."/>
            <person name="Delledonne M."/>
            <person name="Ballottari M."/>
        </authorList>
    </citation>
    <scope>NUCLEOTIDE SEQUENCE</scope>
    <source>
        <strain evidence="3">211/11P</strain>
        <tissue evidence="3">Whole cell</tissue>
    </source>
</reference>
<feature type="compositionally biased region" description="Polar residues" evidence="1">
    <location>
        <begin position="1"/>
        <end position="14"/>
    </location>
</feature>